<feature type="transmembrane region" description="Helical" evidence="1">
    <location>
        <begin position="6"/>
        <end position="25"/>
    </location>
</feature>
<feature type="transmembrane region" description="Helical" evidence="1">
    <location>
        <begin position="187"/>
        <end position="206"/>
    </location>
</feature>
<feature type="transmembrane region" description="Helical" evidence="1">
    <location>
        <begin position="95"/>
        <end position="114"/>
    </location>
</feature>
<dbReference type="RefSeq" id="WP_072948601.1">
    <property type="nucleotide sequence ID" value="NZ_FNSV01000005.1"/>
</dbReference>
<feature type="transmembrane region" description="Helical" evidence="1">
    <location>
        <begin position="156"/>
        <end position="175"/>
    </location>
</feature>
<keyword evidence="3" id="KW-1185">Reference proteome</keyword>
<evidence type="ECO:0000313" key="2">
    <source>
        <dbReference type="EMBL" id="SEB68134.1"/>
    </source>
</evidence>
<organism evidence="2 3">
    <name type="scientific">Rhodococcus koreensis</name>
    <dbReference type="NCBI Taxonomy" id="99653"/>
    <lineage>
        <taxon>Bacteria</taxon>
        <taxon>Bacillati</taxon>
        <taxon>Actinomycetota</taxon>
        <taxon>Actinomycetes</taxon>
        <taxon>Mycobacteriales</taxon>
        <taxon>Nocardiaceae</taxon>
        <taxon>Rhodococcus</taxon>
    </lineage>
</organism>
<feature type="transmembrane region" description="Helical" evidence="1">
    <location>
        <begin position="64"/>
        <end position="88"/>
    </location>
</feature>
<dbReference type="OrthoDB" id="6711110at2"/>
<evidence type="ECO:0000256" key="1">
    <source>
        <dbReference type="SAM" id="Phobius"/>
    </source>
</evidence>
<keyword evidence="1" id="KW-0472">Membrane</keyword>
<feature type="transmembrane region" description="Helical" evidence="1">
    <location>
        <begin position="126"/>
        <end position="144"/>
    </location>
</feature>
<protein>
    <recommendedName>
        <fullName evidence="4">Transporter</fullName>
    </recommendedName>
</protein>
<evidence type="ECO:0000313" key="3">
    <source>
        <dbReference type="Proteomes" id="UP000183561"/>
    </source>
</evidence>
<proteinExistence type="predicted"/>
<feature type="transmembrane region" description="Helical" evidence="1">
    <location>
        <begin position="32"/>
        <end position="52"/>
    </location>
</feature>
<name>A0A1H4LBM8_9NOCA</name>
<dbReference type="Proteomes" id="UP000183561">
    <property type="component" value="Unassembled WGS sequence"/>
</dbReference>
<evidence type="ECO:0008006" key="4">
    <source>
        <dbReference type="Google" id="ProtNLM"/>
    </source>
</evidence>
<keyword evidence="1" id="KW-1133">Transmembrane helix</keyword>
<sequence length="234" mass="25711">MRDILFAAADIWMIVVGLICGVKFIRGHHNYLIGLEWIIMGISGTNFLIYGVTQAGTDSPMHRIAFFLDAFSRSIGFTLILVLGLLVVTHRYKPTLGVEVGAFTLAAILGFFLSEFAEEIGTPGKVFFLITALATSGFLCYFAWRLWELGELAHAGWVVGATALNVVVASIYDFWRIPGDDANHTLFYTLALFTWGLAMLVIYRAYSAFAAHNKRDDAHLDPAAPSPAWGADIA</sequence>
<accession>A0A1H4LBM8</accession>
<gene>
    <name evidence="2" type="ORF">SAMN04490239_1196</name>
</gene>
<dbReference type="EMBL" id="FNSV01000005">
    <property type="protein sequence ID" value="SEB68134.1"/>
    <property type="molecule type" value="Genomic_DNA"/>
</dbReference>
<keyword evidence="1" id="KW-0812">Transmembrane</keyword>
<dbReference type="AlphaFoldDB" id="A0A1H4LBM8"/>
<reference evidence="3" key="1">
    <citation type="submission" date="2016-10" db="EMBL/GenBank/DDBJ databases">
        <authorList>
            <person name="Varghese N."/>
            <person name="Submissions S."/>
        </authorList>
    </citation>
    <scope>NUCLEOTIDE SEQUENCE [LARGE SCALE GENOMIC DNA]</scope>
    <source>
        <strain evidence="3">DSM 44498</strain>
    </source>
</reference>